<proteinExistence type="predicted"/>
<keyword evidence="2" id="KW-1185">Reference proteome</keyword>
<accession>A0A8X6X6B2</accession>
<evidence type="ECO:0000313" key="2">
    <source>
        <dbReference type="Proteomes" id="UP000886998"/>
    </source>
</evidence>
<organism evidence="1 2">
    <name type="scientific">Trichonephila inaurata madagascariensis</name>
    <dbReference type="NCBI Taxonomy" id="2747483"/>
    <lineage>
        <taxon>Eukaryota</taxon>
        <taxon>Metazoa</taxon>
        <taxon>Ecdysozoa</taxon>
        <taxon>Arthropoda</taxon>
        <taxon>Chelicerata</taxon>
        <taxon>Arachnida</taxon>
        <taxon>Araneae</taxon>
        <taxon>Araneomorphae</taxon>
        <taxon>Entelegynae</taxon>
        <taxon>Araneoidea</taxon>
        <taxon>Nephilidae</taxon>
        <taxon>Trichonephila</taxon>
        <taxon>Trichonephila inaurata</taxon>
    </lineage>
</organism>
<evidence type="ECO:0000313" key="1">
    <source>
        <dbReference type="EMBL" id="GFY47698.1"/>
    </source>
</evidence>
<dbReference type="EMBL" id="BMAV01006054">
    <property type="protein sequence ID" value="GFY47698.1"/>
    <property type="molecule type" value="Genomic_DNA"/>
</dbReference>
<reference evidence="1" key="1">
    <citation type="submission" date="2020-08" db="EMBL/GenBank/DDBJ databases">
        <title>Multicomponent nature underlies the extraordinary mechanical properties of spider dragline silk.</title>
        <authorList>
            <person name="Kono N."/>
            <person name="Nakamura H."/>
            <person name="Mori M."/>
            <person name="Yoshida Y."/>
            <person name="Ohtoshi R."/>
            <person name="Malay A.D."/>
            <person name="Moran D.A.P."/>
            <person name="Tomita M."/>
            <person name="Numata K."/>
            <person name="Arakawa K."/>
        </authorList>
    </citation>
    <scope>NUCLEOTIDE SEQUENCE</scope>
</reference>
<name>A0A8X6X6B2_9ARAC</name>
<dbReference type="AlphaFoldDB" id="A0A8X6X6B2"/>
<comment type="caution">
    <text evidence="1">The sequence shown here is derived from an EMBL/GenBank/DDBJ whole genome shotgun (WGS) entry which is preliminary data.</text>
</comment>
<dbReference type="OrthoDB" id="10277427at2759"/>
<sequence>MITAGDLFSLILWKPSTAMRRGGSREAKHLWVLHLCAKHQPYRCSARHRLDAGLSIIKQLCSRAVMVQKLWKAGCHRGCREPIDTEEAHLHFVRRSSQWA</sequence>
<protein>
    <submittedName>
        <fullName evidence="1">Uncharacterized protein</fullName>
    </submittedName>
</protein>
<dbReference type="Proteomes" id="UP000886998">
    <property type="component" value="Unassembled WGS sequence"/>
</dbReference>
<gene>
    <name evidence="1" type="ORF">TNIN_90321</name>
</gene>